<gene>
    <name evidence="1" type="ORF">ACFODU_05930</name>
</gene>
<keyword evidence="2" id="KW-1185">Reference proteome</keyword>
<accession>A0ABV7E3N2</accession>
<name>A0ABV7E3N2_9SPHN</name>
<sequence>MTVLGTIEVPECPRNGPPPRARRILPLSLSAEAAYNFAEDRLHSILRPANGVYADLAEQDLLWIREPFRLPRRFDHLSPTAAERMGAVPAFVADLDPRGQYSATLGRKWPARNLLRCWHRQHAIVMGVKRVRLQDLTEEEARGEGFVTRGAWAATWDKQRKSFGYRDLWKSNPVVLRIWLLPQWSPIGKES</sequence>
<organism evidence="1 2">
    <name type="scientific">Alteraurantiacibacter palmitatis</name>
    <dbReference type="NCBI Taxonomy" id="2054628"/>
    <lineage>
        <taxon>Bacteria</taxon>
        <taxon>Pseudomonadati</taxon>
        <taxon>Pseudomonadota</taxon>
        <taxon>Alphaproteobacteria</taxon>
        <taxon>Sphingomonadales</taxon>
        <taxon>Erythrobacteraceae</taxon>
        <taxon>Alteraurantiacibacter</taxon>
    </lineage>
</organism>
<proteinExistence type="predicted"/>
<comment type="caution">
    <text evidence="1">The sequence shown here is derived from an EMBL/GenBank/DDBJ whole genome shotgun (WGS) entry which is preliminary data.</text>
</comment>
<dbReference type="RefSeq" id="WP_336926104.1">
    <property type="nucleotide sequence ID" value="NZ_JBANRO010000006.1"/>
</dbReference>
<reference evidence="2" key="1">
    <citation type="journal article" date="2019" name="Int. J. Syst. Evol. Microbiol.">
        <title>The Global Catalogue of Microorganisms (GCM) 10K type strain sequencing project: providing services to taxonomists for standard genome sequencing and annotation.</title>
        <authorList>
            <consortium name="The Broad Institute Genomics Platform"/>
            <consortium name="The Broad Institute Genome Sequencing Center for Infectious Disease"/>
            <person name="Wu L."/>
            <person name="Ma J."/>
        </authorList>
    </citation>
    <scope>NUCLEOTIDE SEQUENCE [LARGE SCALE GENOMIC DNA]</scope>
    <source>
        <strain evidence="2">KCTC 52607</strain>
    </source>
</reference>
<evidence type="ECO:0000313" key="1">
    <source>
        <dbReference type="EMBL" id="MFC3097340.1"/>
    </source>
</evidence>
<dbReference type="EMBL" id="JBHRST010000008">
    <property type="protein sequence ID" value="MFC3097340.1"/>
    <property type="molecule type" value="Genomic_DNA"/>
</dbReference>
<dbReference type="Proteomes" id="UP001595456">
    <property type="component" value="Unassembled WGS sequence"/>
</dbReference>
<evidence type="ECO:0000313" key="2">
    <source>
        <dbReference type="Proteomes" id="UP001595456"/>
    </source>
</evidence>
<protein>
    <submittedName>
        <fullName evidence="1">Uncharacterized protein</fullName>
    </submittedName>
</protein>